<reference evidence="1 2" key="1">
    <citation type="journal article" date="2021" name="BMC Biol.">
        <title>Horizontally acquired antibacterial genes associated with adaptive radiation of ladybird beetles.</title>
        <authorList>
            <person name="Li H.S."/>
            <person name="Tang X.F."/>
            <person name="Huang Y.H."/>
            <person name="Xu Z.Y."/>
            <person name="Chen M.L."/>
            <person name="Du X.Y."/>
            <person name="Qiu B.Y."/>
            <person name="Chen P.T."/>
            <person name="Zhang W."/>
            <person name="Slipinski A."/>
            <person name="Escalona H.E."/>
            <person name="Waterhouse R.M."/>
            <person name="Zwick A."/>
            <person name="Pang H."/>
        </authorList>
    </citation>
    <scope>NUCLEOTIDE SEQUENCE [LARGE SCALE GENOMIC DNA]</scope>
    <source>
        <strain evidence="1">SYSU2018</strain>
    </source>
</reference>
<sequence length="251" mass="28661">MFKYLASFFWGSDDTLTLDEAFKILENETEVHKQNEAPLQLESYFDNEYSAVGKVGFITGIEDGTLIIDKVYKFKSDSPYFNKGSKVSYDIVLSNKDQNVSNVTIIENDWDVVEERISTWCLRTIVCKVDERKGRKLLLNPGEIRVDLDEVASEFVPIIGDWIQLDAKCELDEEIVDLNGKILEILKLSPLRPQIKLCTVSIWDLENNEGILDNAIYFNKESLSGGYAPLKTTKWLLKLLKATKGDVPREH</sequence>
<protein>
    <submittedName>
        <fullName evidence="1">Uncharacterized protein</fullName>
    </submittedName>
</protein>
<keyword evidence="2" id="KW-1185">Reference proteome</keyword>
<evidence type="ECO:0000313" key="2">
    <source>
        <dbReference type="Proteomes" id="UP001516400"/>
    </source>
</evidence>
<comment type="caution">
    <text evidence="1">The sequence shown here is derived from an EMBL/GenBank/DDBJ whole genome shotgun (WGS) entry which is preliminary data.</text>
</comment>
<name>A0ABD2MWM7_9CUCU</name>
<dbReference type="Proteomes" id="UP001516400">
    <property type="component" value="Unassembled WGS sequence"/>
</dbReference>
<dbReference type="AlphaFoldDB" id="A0ABD2MWM7"/>
<accession>A0ABD2MWM7</accession>
<dbReference type="EMBL" id="JABFTP020000042">
    <property type="protein sequence ID" value="KAL3270885.1"/>
    <property type="molecule type" value="Genomic_DNA"/>
</dbReference>
<evidence type="ECO:0000313" key="1">
    <source>
        <dbReference type="EMBL" id="KAL3270885.1"/>
    </source>
</evidence>
<proteinExistence type="predicted"/>
<gene>
    <name evidence="1" type="ORF">HHI36_021400</name>
</gene>
<organism evidence="1 2">
    <name type="scientific">Cryptolaemus montrouzieri</name>
    <dbReference type="NCBI Taxonomy" id="559131"/>
    <lineage>
        <taxon>Eukaryota</taxon>
        <taxon>Metazoa</taxon>
        <taxon>Ecdysozoa</taxon>
        <taxon>Arthropoda</taxon>
        <taxon>Hexapoda</taxon>
        <taxon>Insecta</taxon>
        <taxon>Pterygota</taxon>
        <taxon>Neoptera</taxon>
        <taxon>Endopterygota</taxon>
        <taxon>Coleoptera</taxon>
        <taxon>Polyphaga</taxon>
        <taxon>Cucujiformia</taxon>
        <taxon>Coccinelloidea</taxon>
        <taxon>Coccinellidae</taxon>
        <taxon>Scymninae</taxon>
        <taxon>Scymnini</taxon>
        <taxon>Cryptolaemus</taxon>
    </lineage>
</organism>